<gene>
    <name evidence="2" type="ORF">C1H46_011806</name>
</gene>
<reference evidence="2 3" key="1">
    <citation type="journal article" date="2019" name="G3 (Bethesda)">
        <title>Sequencing of a Wild Apple (Malus baccata) Genome Unravels the Differences Between Cultivated and Wild Apple Species Regarding Disease Resistance and Cold Tolerance.</title>
        <authorList>
            <person name="Chen X."/>
        </authorList>
    </citation>
    <scope>NUCLEOTIDE SEQUENCE [LARGE SCALE GENOMIC DNA]</scope>
    <source>
        <strain evidence="3">cv. Shandingzi</strain>
        <tissue evidence="2">Leaves</tissue>
    </source>
</reference>
<keyword evidence="3" id="KW-1185">Reference proteome</keyword>
<evidence type="ECO:0000313" key="2">
    <source>
        <dbReference type="EMBL" id="TQE02572.1"/>
    </source>
</evidence>
<dbReference type="Proteomes" id="UP000315295">
    <property type="component" value="Unassembled WGS sequence"/>
</dbReference>
<evidence type="ECO:0008006" key="4">
    <source>
        <dbReference type="Google" id="ProtNLM"/>
    </source>
</evidence>
<accession>A0A540MUY4</accession>
<dbReference type="Pfam" id="PF02519">
    <property type="entry name" value="Auxin_inducible"/>
    <property type="match status" value="1"/>
</dbReference>
<dbReference type="EMBL" id="VIEB01000173">
    <property type="protein sequence ID" value="TQE02572.1"/>
    <property type="molecule type" value="Genomic_DNA"/>
</dbReference>
<comment type="caution">
    <text evidence="2">The sequence shown here is derived from an EMBL/GenBank/DDBJ whole genome shotgun (WGS) entry which is preliminary data.</text>
</comment>
<proteinExistence type="inferred from homology"/>
<name>A0A540MUY4_MALBA</name>
<organism evidence="2 3">
    <name type="scientific">Malus baccata</name>
    <name type="common">Siberian crab apple</name>
    <name type="synonym">Pyrus baccata</name>
    <dbReference type="NCBI Taxonomy" id="106549"/>
    <lineage>
        <taxon>Eukaryota</taxon>
        <taxon>Viridiplantae</taxon>
        <taxon>Streptophyta</taxon>
        <taxon>Embryophyta</taxon>
        <taxon>Tracheophyta</taxon>
        <taxon>Spermatophyta</taxon>
        <taxon>Magnoliopsida</taxon>
        <taxon>eudicotyledons</taxon>
        <taxon>Gunneridae</taxon>
        <taxon>Pentapetalae</taxon>
        <taxon>rosids</taxon>
        <taxon>fabids</taxon>
        <taxon>Rosales</taxon>
        <taxon>Rosaceae</taxon>
        <taxon>Amygdaloideae</taxon>
        <taxon>Maleae</taxon>
        <taxon>Malus</taxon>
    </lineage>
</organism>
<dbReference type="AlphaFoldDB" id="A0A540MUY4"/>
<dbReference type="STRING" id="106549.A0A540MUY4"/>
<evidence type="ECO:0000313" key="3">
    <source>
        <dbReference type="Proteomes" id="UP000315295"/>
    </source>
</evidence>
<comment type="similarity">
    <text evidence="1">Belongs to the ARG7 family.</text>
</comment>
<evidence type="ECO:0000256" key="1">
    <source>
        <dbReference type="ARBA" id="ARBA00006974"/>
    </source>
</evidence>
<dbReference type="InterPro" id="IPR003676">
    <property type="entry name" value="SAUR_fam"/>
</dbReference>
<dbReference type="GO" id="GO:0009733">
    <property type="term" value="P:response to auxin"/>
    <property type="evidence" value="ECO:0007669"/>
    <property type="project" value="InterPro"/>
</dbReference>
<dbReference type="PANTHER" id="PTHR31929">
    <property type="entry name" value="SAUR-LIKE AUXIN-RESPONSIVE PROTEIN FAMILY-RELATED"/>
    <property type="match status" value="1"/>
</dbReference>
<protein>
    <recommendedName>
        <fullName evidence="4">Auxin-induced protein</fullName>
    </recommendedName>
</protein>
<sequence>MGFHRPSVTHAKKVLWRSFSNSSRGGSYNLVDVPKGFLAVYVGENERQRFVIPVSYLNQPSFQDLLSEAEQEFGFDHPMGGLTIPCRQDTFIDIISRF</sequence>